<keyword evidence="4" id="KW-0560">Oxidoreductase</keyword>
<gene>
    <name evidence="6" type="ORF">LY89DRAFT_689834</name>
</gene>
<feature type="region of interest" description="Disordered" evidence="5">
    <location>
        <begin position="224"/>
        <end position="244"/>
    </location>
</feature>
<keyword evidence="3" id="KW-0274">FAD</keyword>
<keyword evidence="2" id="KW-0285">Flavoprotein</keyword>
<sequence length="244" mass="27619">MPPELDWDFWEAAYPGSIIHSGDFRDAQDFEDKKVVIIGGGPSYFDIAKRISPYVKGDILISTKKRLPMLSSPNQRNVSSPMQLLLEERGVAFVNDEREHNIDIILLCTGYEYEYPFIPKLKVSKDGKSLLDVWKQMFWIQDPTLAFVGLPKMSAIFTVVEAQSAYVARALSGRITIPSKPGMQNELKQERKASQPAEGVVVNGFHDFNYPKDKKYINQLFKASSKADKEGRVGKQPPRFDAGW</sequence>
<dbReference type="EMBL" id="KQ947430">
    <property type="protein sequence ID" value="KUJ09939.1"/>
    <property type="molecule type" value="Genomic_DNA"/>
</dbReference>
<evidence type="ECO:0000256" key="3">
    <source>
        <dbReference type="ARBA" id="ARBA00022827"/>
    </source>
</evidence>
<dbReference type="Pfam" id="PF00743">
    <property type="entry name" value="FMO-like"/>
    <property type="match status" value="1"/>
</dbReference>
<dbReference type="SUPFAM" id="SSF51905">
    <property type="entry name" value="FAD/NAD(P)-binding domain"/>
    <property type="match status" value="2"/>
</dbReference>
<evidence type="ECO:0008006" key="8">
    <source>
        <dbReference type="Google" id="ProtNLM"/>
    </source>
</evidence>
<dbReference type="Gene3D" id="3.50.50.60">
    <property type="entry name" value="FAD/NAD(P)-binding domain"/>
    <property type="match status" value="2"/>
</dbReference>
<organism evidence="6 7">
    <name type="scientific">Mollisia scopiformis</name>
    <name type="common">Conifer needle endophyte fungus</name>
    <name type="synonym">Phialocephala scopiformis</name>
    <dbReference type="NCBI Taxonomy" id="149040"/>
    <lineage>
        <taxon>Eukaryota</taxon>
        <taxon>Fungi</taxon>
        <taxon>Dikarya</taxon>
        <taxon>Ascomycota</taxon>
        <taxon>Pezizomycotina</taxon>
        <taxon>Leotiomycetes</taxon>
        <taxon>Helotiales</taxon>
        <taxon>Mollisiaceae</taxon>
        <taxon>Mollisia</taxon>
    </lineage>
</organism>
<comment type="similarity">
    <text evidence="1">Belongs to the FMO family.</text>
</comment>
<evidence type="ECO:0000313" key="6">
    <source>
        <dbReference type="EMBL" id="KUJ09939.1"/>
    </source>
</evidence>
<dbReference type="GO" id="GO:0050661">
    <property type="term" value="F:NADP binding"/>
    <property type="evidence" value="ECO:0007669"/>
    <property type="project" value="InterPro"/>
</dbReference>
<evidence type="ECO:0000256" key="1">
    <source>
        <dbReference type="ARBA" id="ARBA00009183"/>
    </source>
</evidence>
<dbReference type="PANTHER" id="PTHR23023">
    <property type="entry name" value="DIMETHYLANILINE MONOOXYGENASE"/>
    <property type="match status" value="1"/>
</dbReference>
<reference evidence="6 7" key="1">
    <citation type="submission" date="2015-10" db="EMBL/GenBank/DDBJ databases">
        <title>Full genome of DAOMC 229536 Phialocephala scopiformis, a fungal endophyte of spruce producing the potent anti-insectan compound rugulosin.</title>
        <authorList>
            <consortium name="DOE Joint Genome Institute"/>
            <person name="Walker A.K."/>
            <person name="Frasz S.L."/>
            <person name="Seifert K.A."/>
            <person name="Miller J.D."/>
            <person name="Mondo S.J."/>
            <person name="Labutti K."/>
            <person name="Lipzen A."/>
            <person name="Dockter R."/>
            <person name="Kennedy M."/>
            <person name="Grigoriev I.V."/>
            <person name="Spatafora J.W."/>
        </authorList>
    </citation>
    <scope>NUCLEOTIDE SEQUENCE [LARGE SCALE GENOMIC DNA]</scope>
    <source>
        <strain evidence="6 7">CBS 120377</strain>
    </source>
</reference>
<accession>A0A132BD71</accession>
<dbReference type="InterPro" id="IPR020946">
    <property type="entry name" value="Flavin_mOase-like"/>
</dbReference>
<name>A0A132BD71_MOLSC</name>
<dbReference type="GO" id="GO:0004499">
    <property type="term" value="F:N,N-dimethylaniline monooxygenase activity"/>
    <property type="evidence" value="ECO:0007669"/>
    <property type="project" value="InterPro"/>
</dbReference>
<proteinExistence type="inferred from homology"/>
<dbReference type="KEGG" id="psco:LY89DRAFT_689834"/>
<evidence type="ECO:0000256" key="4">
    <source>
        <dbReference type="ARBA" id="ARBA00023002"/>
    </source>
</evidence>
<dbReference type="GeneID" id="28825707"/>
<dbReference type="RefSeq" id="XP_018064294.1">
    <property type="nucleotide sequence ID" value="XM_018215981.1"/>
</dbReference>
<evidence type="ECO:0000256" key="2">
    <source>
        <dbReference type="ARBA" id="ARBA00022630"/>
    </source>
</evidence>
<dbReference type="InterPro" id="IPR050346">
    <property type="entry name" value="FMO-like"/>
</dbReference>
<keyword evidence="7" id="KW-1185">Reference proteome</keyword>
<dbReference type="Proteomes" id="UP000070700">
    <property type="component" value="Unassembled WGS sequence"/>
</dbReference>
<dbReference type="InParanoid" id="A0A132BD71"/>
<evidence type="ECO:0000256" key="5">
    <source>
        <dbReference type="SAM" id="MobiDB-lite"/>
    </source>
</evidence>
<dbReference type="GO" id="GO:0050660">
    <property type="term" value="F:flavin adenine dinucleotide binding"/>
    <property type="evidence" value="ECO:0007669"/>
    <property type="project" value="InterPro"/>
</dbReference>
<dbReference type="InterPro" id="IPR036188">
    <property type="entry name" value="FAD/NAD-bd_sf"/>
</dbReference>
<evidence type="ECO:0000313" key="7">
    <source>
        <dbReference type="Proteomes" id="UP000070700"/>
    </source>
</evidence>
<dbReference type="OrthoDB" id="66881at2759"/>
<dbReference type="AlphaFoldDB" id="A0A132BD71"/>
<protein>
    <recommendedName>
        <fullName evidence="8">Flavin-containing monooxygenase</fullName>
    </recommendedName>
</protein>